<reference evidence="1 2" key="1">
    <citation type="submission" date="2017-10" db="EMBL/GenBank/DDBJ databases">
        <title>Extensive intraspecific genome diversity in a model arbuscular mycorrhizal fungus.</title>
        <authorList>
            <person name="Chen E.C.H."/>
            <person name="Morin E."/>
            <person name="Baudet D."/>
            <person name="Noel J."/>
            <person name="Ndikumana S."/>
            <person name="Charron P."/>
            <person name="St-Onge C."/>
            <person name="Giorgi J."/>
            <person name="Grigoriev I.V."/>
            <person name="Roux C."/>
            <person name="Martin F.M."/>
            <person name="Corradi N."/>
        </authorList>
    </citation>
    <scope>NUCLEOTIDE SEQUENCE [LARGE SCALE GENOMIC DNA]</scope>
    <source>
        <strain evidence="1 2">A1</strain>
    </source>
</reference>
<evidence type="ECO:0000313" key="1">
    <source>
        <dbReference type="EMBL" id="PKC57826.1"/>
    </source>
</evidence>
<reference evidence="1 2" key="2">
    <citation type="submission" date="2017-10" db="EMBL/GenBank/DDBJ databases">
        <title>Genome analyses suggest a sexual origin of heterokaryosis in a supposedly ancient asexual fungus.</title>
        <authorList>
            <person name="Corradi N."/>
            <person name="Sedzielewska K."/>
            <person name="Noel J."/>
            <person name="Charron P."/>
            <person name="Farinelli L."/>
            <person name="Marton T."/>
            <person name="Kruger M."/>
            <person name="Pelin A."/>
            <person name="Brachmann A."/>
            <person name="Corradi N."/>
        </authorList>
    </citation>
    <scope>NUCLEOTIDE SEQUENCE [LARGE SCALE GENOMIC DNA]</scope>
    <source>
        <strain evidence="1 2">A1</strain>
    </source>
</reference>
<dbReference type="VEuPathDB" id="FungiDB:FUN_007623"/>
<name>A0A2I1F9D1_9GLOM</name>
<dbReference type="VEuPathDB" id="FungiDB:RhiirA1_471889"/>
<gene>
    <name evidence="1" type="ORF">RhiirA1_471889</name>
</gene>
<dbReference type="Proteomes" id="UP000232688">
    <property type="component" value="Unassembled WGS sequence"/>
</dbReference>
<accession>A0A2I1F9D1</accession>
<dbReference type="EMBL" id="LLXH01001706">
    <property type="protein sequence ID" value="PKC57826.1"/>
    <property type="molecule type" value="Genomic_DNA"/>
</dbReference>
<comment type="caution">
    <text evidence="1">The sequence shown here is derived from an EMBL/GenBank/DDBJ whole genome shotgun (WGS) entry which is preliminary data.</text>
</comment>
<sequence length="440" mass="50826">MAKKAKRANPMSELTEFYSKVCVARSIKFVTNEASKEEINLSESDQFSHNLATILARNNEVVAVNLKILPNKCRIYISKNNKWLNKDTKYIEEIQVLMKNLSKDDPITFEQAAERKNVFALFYNVLEYCSVKLGRRLNKLKKDIKNNKHQPHIKSFLEFLESSEINVNNLDEINESSGKEISKFKYLMTTACCEYYKYNKKNKNYPQRFLGHIKKVGSYAASVMDIVNCACKDKYKIPFSCIDLRLLDPVPVEQPISSWTDIIKKYIPIQKSFKNFKKNCLKNKKIRDRLNEIYGGTGGQLDRGRINHIYLHVELNILTNTDILSKEHNEFIAVSKKCCYLCESYIKFLRSKGYKITVSGGHKKLYHKWKLPDTYSSEFAKCALCDLDQIIESEIEQHTKIIAKSDSNGENADSDNPIRNHVAMKKVTEGAFQIKTNSNL</sequence>
<protein>
    <submittedName>
        <fullName evidence="1">Uncharacterized protein</fullName>
    </submittedName>
</protein>
<dbReference type="InterPro" id="IPR027796">
    <property type="entry name" value="OTT_1508_deam-like"/>
</dbReference>
<dbReference type="Pfam" id="PF14441">
    <property type="entry name" value="OTT_1508_deam"/>
    <property type="match status" value="1"/>
</dbReference>
<dbReference type="AlphaFoldDB" id="A0A2I1F9D1"/>
<proteinExistence type="predicted"/>
<organism evidence="1 2">
    <name type="scientific">Rhizophagus irregularis</name>
    <dbReference type="NCBI Taxonomy" id="588596"/>
    <lineage>
        <taxon>Eukaryota</taxon>
        <taxon>Fungi</taxon>
        <taxon>Fungi incertae sedis</taxon>
        <taxon>Mucoromycota</taxon>
        <taxon>Glomeromycotina</taxon>
        <taxon>Glomeromycetes</taxon>
        <taxon>Glomerales</taxon>
        <taxon>Glomeraceae</taxon>
        <taxon>Rhizophagus</taxon>
    </lineage>
</organism>
<evidence type="ECO:0000313" key="2">
    <source>
        <dbReference type="Proteomes" id="UP000232688"/>
    </source>
</evidence>
<dbReference type="OrthoDB" id="4851849at2759"/>
<dbReference type="VEuPathDB" id="FungiDB:RhiirFUN_009148"/>